<dbReference type="PROSITE" id="PS51257">
    <property type="entry name" value="PROKAR_LIPOPROTEIN"/>
    <property type="match status" value="1"/>
</dbReference>
<evidence type="ECO:0000313" key="4">
    <source>
        <dbReference type="Proteomes" id="UP000222768"/>
    </source>
</evidence>
<gene>
    <name evidence="3" type="ORF">CRX53_11035</name>
</gene>
<name>A0A855ESK2_9ENTR</name>
<dbReference type="RefSeq" id="WP_072010717.1">
    <property type="nucleotide sequence ID" value="NZ_CBCYCG010000002.1"/>
</dbReference>
<sequence>MVKIGRQHHFSAFLFLFSLPLLTGCPGDRWRFDEETTVSIMGGNICFAVPDAEDYQPVNIAINPRGTLPSQENIIFRPALRIENSYLCLPPSFYLFPDKGQYIISYVLRSKRHEDTPRRMVAGIEIHNKCIFAIPLTDMEAVRPYGELSNNNAQDDQRRHYGSCEPPFKSVHGMNNNESD</sequence>
<comment type="caution">
    <text evidence="3">The sequence shown here is derived from an EMBL/GenBank/DDBJ whole genome shotgun (WGS) entry which is preliminary data.</text>
</comment>
<feature type="domain" description="DUF7480" evidence="2">
    <location>
        <begin position="34"/>
        <end position="127"/>
    </location>
</feature>
<protein>
    <submittedName>
        <fullName evidence="3">Type VI secretion protein</fullName>
    </submittedName>
</protein>
<dbReference type="EMBL" id="PDLK01000002">
    <property type="protein sequence ID" value="PHH04472.1"/>
    <property type="molecule type" value="Genomic_DNA"/>
</dbReference>
<dbReference type="Pfam" id="PF24295">
    <property type="entry name" value="DUF7480"/>
    <property type="match status" value="1"/>
</dbReference>
<dbReference type="Proteomes" id="UP000222768">
    <property type="component" value="Unassembled WGS sequence"/>
</dbReference>
<organism evidence="3 4">
    <name type="scientific">Leclercia adecarboxylata</name>
    <dbReference type="NCBI Taxonomy" id="83655"/>
    <lineage>
        <taxon>Bacteria</taxon>
        <taxon>Pseudomonadati</taxon>
        <taxon>Pseudomonadota</taxon>
        <taxon>Gammaproteobacteria</taxon>
        <taxon>Enterobacterales</taxon>
        <taxon>Enterobacteriaceae</taxon>
        <taxon>Leclercia</taxon>
    </lineage>
</organism>
<proteinExistence type="predicted"/>
<dbReference type="InterPro" id="IPR055903">
    <property type="entry name" value="DUF7480"/>
</dbReference>
<feature type="region of interest" description="Disordered" evidence="1">
    <location>
        <begin position="147"/>
        <end position="180"/>
    </location>
</feature>
<dbReference type="InterPro" id="IPR054657">
    <property type="entry name" value="T6SS_periplasmic_put"/>
</dbReference>
<accession>A0A855ESK2</accession>
<dbReference type="NCBIfam" id="NF045617">
    <property type="entry name" value="mostly_LP"/>
    <property type="match status" value="1"/>
</dbReference>
<evidence type="ECO:0000259" key="2">
    <source>
        <dbReference type="Pfam" id="PF24295"/>
    </source>
</evidence>
<dbReference type="AlphaFoldDB" id="A0A855ESK2"/>
<reference evidence="4" key="1">
    <citation type="submission" date="2017-09" db="EMBL/GenBank/DDBJ databases">
        <title>FDA dAtabase for Regulatory Grade micrObial Sequences (FDA-ARGOS): Supporting development and validation of Infectious Disease Dx tests.</title>
        <authorList>
            <person name="Minogue T."/>
            <person name="Wolcott M."/>
            <person name="Wasieloski L."/>
            <person name="Aguilar W."/>
            <person name="Moore D."/>
            <person name="Tallon L."/>
            <person name="Sadzewicz L."/>
            <person name="Ott S."/>
            <person name="Zhao X."/>
            <person name="Nagaraj S."/>
            <person name="Vavikolanu K."/>
            <person name="Aluvathingal J."/>
            <person name="Nadendla S."/>
            <person name="Sichtig H."/>
        </authorList>
    </citation>
    <scope>NUCLEOTIDE SEQUENCE [LARGE SCALE GENOMIC DNA]</scope>
    <source>
        <strain evidence="4">FDAARGOS_404</strain>
    </source>
</reference>
<evidence type="ECO:0000313" key="3">
    <source>
        <dbReference type="EMBL" id="PHH04472.1"/>
    </source>
</evidence>
<evidence type="ECO:0000256" key="1">
    <source>
        <dbReference type="SAM" id="MobiDB-lite"/>
    </source>
</evidence>